<organism evidence="1 2">
    <name type="scientific">Podospora appendiculata</name>
    <dbReference type="NCBI Taxonomy" id="314037"/>
    <lineage>
        <taxon>Eukaryota</taxon>
        <taxon>Fungi</taxon>
        <taxon>Dikarya</taxon>
        <taxon>Ascomycota</taxon>
        <taxon>Pezizomycotina</taxon>
        <taxon>Sordariomycetes</taxon>
        <taxon>Sordariomycetidae</taxon>
        <taxon>Sordariales</taxon>
        <taxon>Podosporaceae</taxon>
        <taxon>Podospora</taxon>
    </lineage>
</organism>
<proteinExistence type="predicted"/>
<sequence length="134" mass="14855">MCTSEQHKHPCQHTTVLWNYCRDSFFLLGRLAPCQAYTTAATGQDMITNVSAPCGRSDCYFYSMPFGRWRCCQCGCENTRVYACDGQGLVSKFNEKGEVVDRYSVYCCHNPRSTSGSNGEFAPGVNEVEVMGGA</sequence>
<reference evidence="1" key="2">
    <citation type="submission" date="2023-06" db="EMBL/GenBank/DDBJ databases">
        <authorList>
            <consortium name="Lawrence Berkeley National Laboratory"/>
            <person name="Haridas S."/>
            <person name="Hensen N."/>
            <person name="Bonometti L."/>
            <person name="Westerberg I."/>
            <person name="Brannstrom I.O."/>
            <person name="Guillou S."/>
            <person name="Cros-Aarteil S."/>
            <person name="Calhoun S."/>
            <person name="Kuo A."/>
            <person name="Mondo S."/>
            <person name="Pangilinan J."/>
            <person name="Riley R."/>
            <person name="Labutti K."/>
            <person name="Andreopoulos B."/>
            <person name="Lipzen A."/>
            <person name="Chen C."/>
            <person name="Yanf M."/>
            <person name="Daum C."/>
            <person name="Ng V."/>
            <person name="Clum A."/>
            <person name="Steindorff A."/>
            <person name="Ohm R."/>
            <person name="Martin F."/>
            <person name="Silar P."/>
            <person name="Natvig D."/>
            <person name="Lalanne C."/>
            <person name="Gautier V."/>
            <person name="Ament-Velasquez S.L."/>
            <person name="Kruys A."/>
            <person name="Hutchinson M.I."/>
            <person name="Powell A.J."/>
            <person name="Barry K."/>
            <person name="Miller A.N."/>
            <person name="Grigoriev I.V."/>
            <person name="Debuchy R."/>
            <person name="Gladieux P."/>
            <person name="Thoren M.H."/>
            <person name="Johannesson H."/>
        </authorList>
    </citation>
    <scope>NUCLEOTIDE SEQUENCE</scope>
    <source>
        <strain evidence="1">CBS 314.62</strain>
    </source>
</reference>
<protein>
    <submittedName>
        <fullName evidence="1">Uncharacterized protein</fullName>
    </submittedName>
</protein>
<evidence type="ECO:0000313" key="2">
    <source>
        <dbReference type="Proteomes" id="UP001270362"/>
    </source>
</evidence>
<dbReference type="Proteomes" id="UP001270362">
    <property type="component" value="Unassembled WGS sequence"/>
</dbReference>
<accession>A0AAE1CCK6</accession>
<name>A0AAE1CCK6_9PEZI</name>
<dbReference type="EMBL" id="JAULSO010000002">
    <property type="protein sequence ID" value="KAK3688728.1"/>
    <property type="molecule type" value="Genomic_DNA"/>
</dbReference>
<dbReference type="AlphaFoldDB" id="A0AAE1CCK6"/>
<keyword evidence="2" id="KW-1185">Reference proteome</keyword>
<evidence type="ECO:0000313" key="1">
    <source>
        <dbReference type="EMBL" id="KAK3688728.1"/>
    </source>
</evidence>
<gene>
    <name evidence="1" type="ORF">B0T22DRAFT_479959</name>
</gene>
<reference evidence="1" key="1">
    <citation type="journal article" date="2023" name="Mol. Phylogenet. Evol.">
        <title>Genome-scale phylogeny and comparative genomics of the fungal order Sordariales.</title>
        <authorList>
            <person name="Hensen N."/>
            <person name="Bonometti L."/>
            <person name="Westerberg I."/>
            <person name="Brannstrom I.O."/>
            <person name="Guillou S."/>
            <person name="Cros-Aarteil S."/>
            <person name="Calhoun S."/>
            <person name="Haridas S."/>
            <person name="Kuo A."/>
            <person name="Mondo S."/>
            <person name="Pangilinan J."/>
            <person name="Riley R."/>
            <person name="LaButti K."/>
            <person name="Andreopoulos B."/>
            <person name="Lipzen A."/>
            <person name="Chen C."/>
            <person name="Yan M."/>
            <person name="Daum C."/>
            <person name="Ng V."/>
            <person name="Clum A."/>
            <person name="Steindorff A."/>
            <person name="Ohm R.A."/>
            <person name="Martin F."/>
            <person name="Silar P."/>
            <person name="Natvig D.O."/>
            <person name="Lalanne C."/>
            <person name="Gautier V."/>
            <person name="Ament-Velasquez S.L."/>
            <person name="Kruys A."/>
            <person name="Hutchinson M.I."/>
            <person name="Powell A.J."/>
            <person name="Barry K."/>
            <person name="Miller A.N."/>
            <person name="Grigoriev I.V."/>
            <person name="Debuchy R."/>
            <person name="Gladieux P."/>
            <person name="Hiltunen Thoren M."/>
            <person name="Johannesson H."/>
        </authorList>
    </citation>
    <scope>NUCLEOTIDE SEQUENCE</scope>
    <source>
        <strain evidence="1">CBS 314.62</strain>
    </source>
</reference>
<comment type="caution">
    <text evidence="1">The sequence shown here is derived from an EMBL/GenBank/DDBJ whole genome shotgun (WGS) entry which is preliminary data.</text>
</comment>